<evidence type="ECO:0000256" key="15">
    <source>
        <dbReference type="ARBA" id="ARBA00049902"/>
    </source>
</evidence>
<evidence type="ECO:0000256" key="6">
    <source>
        <dbReference type="ARBA" id="ARBA00022984"/>
    </source>
</evidence>
<feature type="transmembrane region" description="Helical" evidence="17">
    <location>
        <begin position="12"/>
        <end position="35"/>
    </location>
</feature>
<keyword evidence="5" id="KW-0133">Cell shape</keyword>
<evidence type="ECO:0000256" key="12">
    <source>
        <dbReference type="ARBA" id="ARBA00041185"/>
    </source>
</evidence>
<dbReference type="Pfam" id="PF01098">
    <property type="entry name" value="FTSW_RODA_SPOVE"/>
    <property type="match status" value="1"/>
</dbReference>
<feature type="transmembrane region" description="Helical" evidence="17">
    <location>
        <begin position="189"/>
        <end position="206"/>
    </location>
</feature>
<dbReference type="AlphaFoldDB" id="A0A3D8HC55"/>
<feature type="region of interest" description="Disordered" evidence="16">
    <location>
        <begin position="392"/>
        <end position="467"/>
    </location>
</feature>
<evidence type="ECO:0000256" key="11">
    <source>
        <dbReference type="ARBA" id="ARBA00038053"/>
    </source>
</evidence>
<gene>
    <name evidence="19" type="ORF">DWU89_13915</name>
    <name evidence="18" type="ORF">H8784_13560</name>
</gene>
<dbReference type="GO" id="GO:0008360">
    <property type="term" value="P:regulation of cell shape"/>
    <property type="evidence" value="ECO:0007669"/>
    <property type="project" value="UniProtKB-KW"/>
</dbReference>
<evidence type="ECO:0000256" key="13">
    <source>
        <dbReference type="ARBA" id="ARBA00041418"/>
    </source>
</evidence>
<keyword evidence="4 17" id="KW-0812">Transmembrane</keyword>
<keyword evidence="3" id="KW-0808">Transferase</keyword>
<name>A0A3D8HC55_9BACT</name>
<reference evidence="18 21" key="2">
    <citation type="submission" date="2020-08" db="EMBL/GenBank/DDBJ databases">
        <title>Genome public.</title>
        <authorList>
            <person name="Liu C."/>
            <person name="Sun Q."/>
        </authorList>
    </citation>
    <scope>NUCLEOTIDE SEQUENCE [LARGE SCALE GENOMIC DNA]</scope>
    <source>
        <strain evidence="18 21">426_9</strain>
    </source>
</reference>
<evidence type="ECO:0000256" key="14">
    <source>
        <dbReference type="ARBA" id="ARBA00044770"/>
    </source>
</evidence>
<feature type="compositionally biased region" description="Basic and acidic residues" evidence="16">
    <location>
        <begin position="451"/>
        <end position="467"/>
    </location>
</feature>
<dbReference type="EC" id="2.4.99.28" evidence="14"/>
<dbReference type="GO" id="GO:0005886">
    <property type="term" value="C:plasma membrane"/>
    <property type="evidence" value="ECO:0007669"/>
    <property type="project" value="TreeGrafter"/>
</dbReference>
<feature type="transmembrane region" description="Helical" evidence="17">
    <location>
        <begin position="285"/>
        <end position="311"/>
    </location>
</feature>
<evidence type="ECO:0000313" key="20">
    <source>
        <dbReference type="Proteomes" id="UP000256321"/>
    </source>
</evidence>
<dbReference type="EMBL" id="QREV01000035">
    <property type="protein sequence ID" value="RDU48554.1"/>
    <property type="molecule type" value="Genomic_DNA"/>
</dbReference>
<dbReference type="GO" id="GO:0008955">
    <property type="term" value="F:peptidoglycan glycosyltransferase activity"/>
    <property type="evidence" value="ECO:0007669"/>
    <property type="project" value="UniProtKB-EC"/>
</dbReference>
<feature type="compositionally biased region" description="Low complexity" evidence="16">
    <location>
        <begin position="423"/>
        <end position="442"/>
    </location>
</feature>
<dbReference type="GO" id="GO:0015648">
    <property type="term" value="F:lipid-linked peptidoglycan transporter activity"/>
    <property type="evidence" value="ECO:0007669"/>
    <property type="project" value="TreeGrafter"/>
</dbReference>
<comment type="subcellular location">
    <subcellularLocation>
        <location evidence="1">Membrane</location>
        <topology evidence="1">Multi-pass membrane protein</topology>
    </subcellularLocation>
</comment>
<feature type="transmembrane region" description="Helical" evidence="17">
    <location>
        <begin position="47"/>
        <end position="64"/>
    </location>
</feature>
<evidence type="ECO:0000256" key="9">
    <source>
        <dbReference type="ARBA" id="ARBA00032370"/>
    </source>
</evidence>
<feature type="transmembrane region" description="Helical" evidence="17">
    <location>
        <begin position="360"/>
        <end position="381"/>
    </location>
</feature>
<accession>A0A3D8HC55</accession>
<dbReference type="Proteomes" id="UP000256321">
    <property type="component" value="Unassembled WGS sequence"/>
</dbReference>
<evidence type="ECO:0000256" key="5">
    <source>
        <dbReference type="ARBA" id="ARBA00022960"/>
    </source>
</evidence>
<keyword evidence="8 17" id="KW-0472">Membrane</keyword>
<evidence type="ECO:0000256" key="17">
    <source>
        <dbReference type="SAM" id="Phobius"/>
    </source>
</evidence>
<evidence type="ECO:0000256" key="10">
    <source>
        <dbReference type="ARBA" id="ARBA00033270"/>
    </source>
</evidence>
<dbReference type="Proteomes" id="UP000629596">
    <property type="component" value="Unassembled WGS sequence"/>
</dbReference>
<dbReference type="GO" id="GO:0009252">
    <property type="term" value="P:peptidoglycan biosynthetic process"/>
    <property type="evidence" value="ECO:0007669"/>
    <property type="project" value="UniProtKB-KW"/>
</dbReference>
<dbReference type="InterPro" id="IPR001182">
    <property type="entry name" value="FtsW/RodA"/>
</dbReference>
<feature type="transmembrane region" description="Helical" evidence="17">
    <location>
        <begin position="323"/>
        <end position="348"/>
    </location>
</feature>
<keyword evidence="21" id="KW-1185">Reference proteome</keyword>
<evidence type="ECO:0000256" key="3">
    <source>
        <dbReference type="ARBA" id="ARBA00022679"/>
    </source>
</evidence>
<evidence type="ECO:0000256" key="4">
    <source>
        <dbReference type="ARBA" id="ARBA00022692"/>
    </source>
</evidence>
<dbReference type="RefSeq" id="WP_115500235.1">
    <property type="nucleotide sequence ID" value="NZ_JACRTI010000035.1"/>
</dbReference>
<evidence type="ECO:0000313" key="19">
    <source>
        <dbReference type="EMBL" id="RDU48554.1"/>
    </source>
</evidence>
<dbReference type="GO" id="GO:0032153">
    <property type="term" value="C:cell division site"/>
    <property type="evidence" value="ECO:0007669"/>
    <property type="project" value="TreeGrafter"/>
</dbReference>
<dbReference type="EMBL" id="JACRTI010000035">
    <property type="protein sequence ID" value="MBC8602740.1"/>
    <property type="molecule type" value="Genomic_DNA"/>
</dbReference>
<comment type="catalytic activity">
    <reaction evidence="15">
        <text>[GlcNAc-(1-&gt;4)-Mur2Ac(oyl-L-Ala-gamma-D-Glu-L-Lys-D-Ala-D-Ala)](n)-di-trans,octa-cis-undecaprenyl diphosphate + beta-D-GlcNAc-(1-&gt;4)-Mur2Ac(oyl-L-Ala-gamma-D-Glu-L-Lys-D-Ala-D-Ala)-di-trans,octa-cis-undecaprenyl diphosphate = [GlcNAc-(1-&gt;4)-Mur2Ac(oyl-L-Ala-gamma-D-Glu-L-Lys-D-Ala-D-Ala)](n+1)-di-trans,octa-cis-undecaprenyl diphosphate + di-trans,octa-cis-undecaprenyl diphosphate + H(+)</text>
        <dbReference type="Rhea" id="RHEA:23708"/>
        <dbReference type="Rhea" id="RHEA-COMP:9602"/>
        <dbReference type="Rhea" id="RHEA-COMP:9603"/>
        <dbReference type="ChEBI" id="CHEBI:15378"/>
        <dbReference type="ChEBI" id="CHEBI:58405"/>
        <dbReference type="ChEBI" id="CHEBI:60033"/>
        <dbReference type="ChEBI" id="CHEBI:78435"/>
        <dbReference type="EC" id="2.4.99.28"/>
    </reaction>
</comment>
<protein>
    <recommendedName>
        <fullName evidence="12">Probable peptidoglycan glycosyltransferase FtsW</fullName>
        <ecNumber evidence="14">2.4.99.28</ecNumber>
    </recommendedName>
    <alternativeName>
        <fullName evidence="13">Cell division protein FtsW</fullName>
    </alternativeName>
    <alternativeName>
        <fullName evidence="10">Cell wall polymerase</fullName>
    </alternativeName>
    <alternativeName>
        <fullName evidence="9">Peptidoglycan polymerase</fullName>
    </alternativeName>
</protein>
<evidence type="ECO:0000256" key="16">
    <source>
        <dbReference type="SAM" id="MobiDB-lite"/>
    </source>
</evidence>
<evidence type="ECO:0000256" key="8">
    <source>
        <dbReference type="ARBA" id="ARBA00023136"/>
    </source>
</evidence>
<proteinExistence type="inferred from homology"/>
<evidence type="ECO:0000256" key="7">
    <source>
        <dbReference type="ARBA" id="ARBA00022989"/>
    </source>
</evidence>
<keyword evidence="6" id="KW-0573">Peptidoglycan synthesis</keyword>
<evidence type="ECO:0000313" key="21">
    <source>
        <dbReference type="Proteomes" id="UP000629596"/>
    </source>
</evidence>
<comment type="caution">
    <text evidence="19">The sequence shown here is derived from an EMBL/GenBank/DDBJ whole genome shotgun (WGS) entry which is preliminary data.</text>
</comment>
<evidence type="ECO:0000313" key="18">
    <source>
        <dbReference type="EMBL" id="MBC8602740.1"/>
    </source>
</evidence>
<reference evidence="19 20" key="1">
    <citation type="submission" date="2018-07" db="EMBL/GenBank/DDBJ databases">
        <title>Parabacteroides acidifaciens nov. sp., isolated from human feces.</title>
        <authorList>
            <person name="Wang Y.J."/>
        </authorList>
    </citation>
    <scope>NUCLEOTIDE SEQUENCE [LARGE SCALE GENOMIC DNA]</scope>
    <source>
        <strain evidence="19 20">426-9</strain>
    </source>
</reference>
<evidence type="ECO:0000256" key="1">
    <source>
        <dbReference type="ARBA" id="ARBA00004141"/>
    </source>
</evidence>
<keyword evidence="2" id="KW-0328">Glycosyltransferase</keyword>
<keyword evidence="7 17" id="KW-1133">Transmembrane helix</keyword>
<feature type="transmembrane region" description="Helical" evidence="17">
    <location>
        <begin position="71"/>
        <end position="98"/>
    </location>
</feature>
<sequence>MDLASKLFKGDRVIWVIFMFLCLISAIEVFSATSTLAYKSVTHWDPIVRHGSFMLGGFVLVLLMHNVPCRFYALLAGGAFLSVVLLLLLFVPGLAVVINGEPRWLNLFGFTFQPSEIAKITLIGYTAFVMSKQNWFTDKQMFWWIEGGTLVICGLIFTTNGSTAILLFCIIQMMAFFGQISFARLAKFWGILIAAGALMVGLLFVTPESVMKYMPDRVHTWKARIERFTDPTPPVQFEPGKAVNIDGDDYQVVHGKIAIASGGIWGKFPGHGQQRDFLPQAYSDFIYAIIIEEMGIAGGIFVLFLYIALLVRVGMIARRCDKLFPKFLVLGCGLLLGVQALTNMAVAVDLIPVTGQPLPLISRGGTSTVISCAYIGIILSVSRFGANMGNEDDTDALASDENSMGIEPETDGHPSENGSAPVENGTGATENGTGATENGTGADSNPLEAIAELKEETRTETTTETKI</sequence>
<comment type="similarity">
    <text evidence="11">Belongs to the SEDS family. FtsW subfamily.</text>
</comment>
<dbReference type="PANTHER" id="PTHR30474:SF2">
    <property type="entry name" value="PEPTIDOGLYCAN GLYCOSYLTRANSFERASE FTSW-RELATED"/>
    <property type="match status" value="1"/>
</dbReference>
<dbReference type="GO" id="GO:0051301">
    <property type="term" value="P:cell division"/>
    <property type="evidence" value="ECO:0007669"/>
    <property type="project" value="InterPro"/>
</dbReference>
<evidence type="ECO:0000256" key="2">
    <source>
        <dbReference type="ARBA" id="ARBA00022676"/>
    </source>
</evidence>
<organism evidence="19 20">
    <name type="scientific">Parabacteroides acidifaciens</name>
    <dbReference type="NCBI Taxonomy" id="2290935"/>
    <lineage>
        <taxon>Bacteria</taxon>
        <taxon>Pseudomonadati</taxon>
        <taxon>Bacteroidota</taxon>
        <taxon>Bacteroidia</taxon>
        <taxon>Bacteroidales</taxon>
        <taxon>Tannerellaceae</taxon>
        <taxon>Parabacteroides</taxon>
    </lineage>
</organism>
<dbReference type="PANTHER" id="PTHR30474">
    <property type="entry name" value="CELL CYCLE PROTEIN"/>
    <property type="match status" value="1"/>
</dbReference>